<reference evidence="1" key="1">
    <citation type="submission" date="2019-11" db="EMBL/GenBank/DDBJ databases">
        <authorList>
            <person name="Liu Y."/>
            <person name="Hou J."/>
            <person name="Li T.-Q."/>
            <person name="Guan C.-H."/>
            <person name="Wu X."/>
            <person name="Wu H.-Z."/>
            <person name="Ling F."/>
            <person name="Zhang R."/>
            <person name="Shi X.-G."/>
            <person name="Ren J.-P."/>
            <person name="Chen E.-F."/>
            <person name="Sun J.-M."/>
        </authorList>
    </citation>
    <scope>NUCLEOTIDE SEQUENCE</scope>
    <source>
        <strain evidence="1">Adult_tree_wgs_1</strain>
        <tissue evidence="1">Leaves</tissue>
    </source>
</reference>
<name>A0A834HAK6_RHOSS</name>
<protein>
    <submittedName>
        <fullName evidence="1">Uncharacterized protein</fullName>
    </submittedName>
</protein>
<organism evidence="1 2">
    <name type="scientific">Rhododendron simsii</name>
    <name type="common">Sims's rhododendron</name>
    <dbReference type="NCBI Taxonomy" id="118357"/>
    <lineage>
        <taxon>Eukaryota</taxon>
        <taxon>Viridiplantae</taxon>
        <taxon>Streptophyta</taxon>
        <taxon>Embryophyta</taxon>
        <taxon>Tracheophyta</taxon>
        <taxon>Spermatophyta</taxon>
        <taxon>Magnoliopsida</taxon>
        <taxon>eudicotyledons</taxon>
        <taxon>Gunneridae</taxon>
        <taxon>Pentapetalae</taxon>
        <taxon>asterids</taxon>
        <taxon>Ericales</taxon>
        <taxon>Ericaceae</taxon>
        <taxon>Ericoideae</taxon>
        <taxon>Rhodoreae</taxon>
        <taxon>Rhododendron</taxon>
    </lineage>
</organism>
<comment type="caution">
    <text evidence="1">The sequence shown here is derived from an EMBL/GenBank/DDBJ whole genome shotgun (WGS) entry which is preliminary data.</text>
</comment>
<dbReference type="EMBL" id="WJXA01000002">
    <property type="protein sequence ID" value="KAF7150289.1"/>
    <property type="molecule type" value="Genomic_DNA"/>
</dbReference>
<proteinExistence type="predicted"/>
<dbReference type="PANTHER" id="PTHR35687">
    <property type="entry name" value="OS07G0516700 PROTEIN"/>
    <property type="match status" value="1"/>
</dbReference>
<keyword evidence="2" id="KW-1185">Reference proteome</keyword>
<accession>A0A834HAK6</accession>
<sequence>MALLIRRSYAYSKMEMEDPEEAKHRLAQFLIYKALEKADPRARQSCFRVRVSKLKIKIGRRLKRLRKTMLLTMSAAKRGLYKQVSSRFKRLVRGGQTMDSNSSDSNLEVNIVATDDIIQEVKMGASQKSMPMDPLSVYEQATLQSKSGLGGAEMQRSQLSISYSTAMQLGELVQE</sequence>
<evidence type="ECO:0000313" key="2">
    <source>
        <dbReference type="Proteomes" id="UP000626092"/>
    </source>
</evidence>
<gene>
    <name evidence="1" type="ORF">RHSIM_Rhsim02G0109500</name>
</gene>
<dbReference type="Proteomes" id="UP000626092">
    <property type="component" value="Unassembled WGS sequence"/>
</dbReference>
<dbReference type="AlphaFoldDB" id="A0A834HAK6"/>
<dbReference type="PANTHER" id="PTHR35687:SF1">
    <property type="entry name" value="OS07G0516700 PROTEIN"/>
    <property type="match status" value="1"/>
</dbReference>
<evidence type="ECO:0000313" key="1">
    <source>
        <dbReference type="EMBL" id="KAF7150289.1"/>
    </source>
</evidence>
<dbReference type="OrthoDB" id="1909082at2759"/>